<dbReference type="SUPFAM" id="SSF53067">
    <property type="entry name" value="Actin-like ATPase domain"/>
    <property type="match status" value="2"/>
</dbReference>
<name>A0A2Z6N7I4_TRISU</name>
<dbReference type="PRINTS" id="PR00301">
    <property type="entry name" value="HEATSHOCK70"/>
</dbReference>
<keyword evidence="2" id="KW-0067">ATP-binding</keyword>
<dbReference type="EMBL" id="DF973770">
    <property type="protein sequence ID" value="GAU39621.1"/>
    <property type="molecule type" value="Genomic_DNA"/>
</dbReference>
<dbReference type="Gene3D" id="3.30.30.30">
    <property type="match status" value="1"/>
</dbReference>
<dbReference type="PANTHER" id="PTHR19375">
    <property type="entry name" value="HEAT SHOCK PROTEIN 70KDA"/>
    <property type="match status" value="1"/>
</dbReference>
<dbReference type="AlphaFoldDB" id="A0A2Z6N7I4"/>
<accession>A0A2Z6N7I4</accession>
<gene>
    <name evidence="3" type="ORF">TSUD_397100</name>
</gene>
<dbReference type="OrthoDB" id="1421792at2759"/>
<dbReference type="Gene3D" id="3.90.640.10">
    <property type="entry name" value="Actin, Chain A, domain 4"/>
    <property type="match status" value="1"/>
</dbReference>
<dbReference type="InterPro" id="IPR013126">
    <property type="entry name" value="Hsp_70_fam"/>
</dbReference>
<dbReference type="Pfam" id="PF00012">
    <property type="entry name" value="HSP70"/>
    <property type="match status" value="1"/>
</dbReference>
<proteinExistence type="predicted"/>
<dbReference type="GO" id="GO:0140662">
    <property type="term" value="F:ATP-dependent protein folding chaperone"/>
    <property type="evidence" value="ECO:0007669"/>
    <property type="project" value="InterPro"/>
</dbReference>
<sequence length="443" mass="49387">MACSISSSLFARKGKSSLETTSEIKGGYLTGPASIAASCSENTEEGTSLLPPEITIGIDIGTWPCCISMWNGSEVELWKKKINEMMMKRSCETSKDHDFLLSLENENTILNMKHFCSIIFGEENASFPFLMHTMDIKVRPFVAAFVNKLWKSTTAVELLGKYMIELRSMVEIHLNRPIRNVVFTVPVSFSRFQLHWLHRACEMAVLKVIRLIPQPTAVALWYLVHQLNSSASDNESMKIALIFNMDAGYCDVSVIEAEKGKFRIKASKGSSIGGEDLLGNMMCHLLPDFEKIFERQVHLNSEIISMAFLRSRIHDVITKLSSQTSVEVDLDLGYGLKICKVVTRKDFEDVNKEVFEKCEKLIIQCLQDAKIEVENINDVIIVGGCCNIPKVKNLVTKICNGKEIYKGMNPLNAVLCGAAVAGAFDDGIGNMDLFAASKWKGNL</sequence>
<evidence type="ECO:0000313" key="4">
    <source>
        <dbReference type="Proteomes" id="UP000242715"/>
    </source>
</evidence>
<reference evidence="4" key="1">
    <citation type="journal article" date="2017" name="Front. Plant Sci.">
        <title>Climate Clever Clovers: New Paradigm to Reduce the Environmental Footprint of Ruminants by Breeding Low Methanogenic Forages Utilizing Haplotype Variation.</title>
        <authorList>
            <person name="Kaur P."/>
            <person name="Appels R."/>
            <person name="Bayer P.E."/>
            <person name="Keeble-Gagnere G."/>
            <person name="Wang J."/>
            <person name="Hirakawa H."/>
            <person name="Shirasawa K."/>
            <person name="Vercoe P."/>
            <person name="Stefanova K."/>
            <person name="Durmic Z."/>
            <person name="Nichols P."/>
            <person name="Revell C."/>
            <person name="Isobe S.N."/>
            <person name="Edwards D."/>
            <person name="Erskine W."/>
        </authorList>
    </citation>
    <scope>NUCLEOTIDE SEQUENCE [LARGE SCALE GENOMIC DNA]</scope>
    <source>
        <strain evidence="4">cv. Daliak</strain>
    </source>
</reference>
<organism evidence="3 4">
    <name type="scientific">Trifolium subterraneum</name>
    <name type="common">Subterranean clover</name>
    <dbReference type="NCBI Taxonomy" id="3900"/>
    <lineage>
        <taxon>Eukaryota</taxon>
        <taxon>Viridiplantae</taxon>
        <taxon>Streptophyta</taxon>
        <taxon>Embryophyta</taxon>
        <taxon>Tracheophyta</taxon>
        <taxon>Spermatophyta</taxon>
        <taxon>Magnoliopsida</taxon>
        <taxon>eudicotyledons</taxon>
        <taxon>Gunneridae</taxon>
        <taxon>Pentapetalae</taxon>
        <taxon>rosids</taxon>
        <taxon>fabids</taxon>
        <taxon>Fabales</taxon>
        <taxon>Fabaceae</taxon>
        <taxon>Papilionoideae</taxon>
        <taxon>50 kb inversion clade</taxon>
        <taxon>NPAAA clade</taxon>
        <taxon>Hologalegina</taxon>
        <taxon>IRL clade</taxon>
        <taxon>Trifolieae</taxon>
        <taxon>Trifolium</taxon>
    </lineage>
</organism>
<evidence type="ECO:0008006" key="5">
    <source>
        <dbReference type="Google" id="ProtNLM"/>
    </source>
</evidence>
<keyword evidence="4" id="KW-1185">Reference proteome</keyword>
<evidence type="ECO:0000256" key="2">
    <source>
        <dbReference type="ARBA" id="ARBA00022840"/>
    </source>
</evidence>
<keyword evidence="1" id="KW-0547">Nucleotide-binding</keyword>
<dbReference type="Gene3D" id="3.30.420.40">
    <property type="match status" value="2"/>
</dbReference>
<dbReference type="GO" id="GO:0005524">
    <property type="term" value="F:ATP binding"/>
    <property type="evidence" value="ECO:0007669"/>
    <property type="project" value="UniProtKB-KW"/>
</dbReference>
<evidence type="ECO:0000256" key="1">
    <source>
        <dbReference type="ARBA" id="ARBA00022741"/>
    </source>
</evidence>
<protein>
    <recommendedName>
        <fullName evidence="5">Heat shock protein 70 family</fullName>
    </recommendedName>
</protein>
<evidence type="ECO:0000313" key="3">
    <source>
        <dbReference type="EMBL" id="GAU39621.1"/>
    </source>
</evidence>
<dbReference type="Proteomes" id="UP000242715">
    <property type="component" value="Unassembled WGS sequence"/>
</dbReference>
<dbReference type="InterPro" id="IPR043129">
    <property type="entry name" value="ATPase_NBD"/>
</dbReference>